<comment type="catalytic activity">
    <reaction evidence="12 13">
        <text>L-threonine + hydrogencarbonate + ATP = L-threonylcarbamoyladenylate + diphosphate + H2O</text>
        <dbReference type="Rhea" id="RHEA:36407"/>
        <dbReference type="ChEBI" id="CHEBI:15377"/>
        <dbReference type="ChEBI" id="CHEBI:17544"/>
        <dbReference type="ChEBI" id="CHEBI:30616"/>
        <dbReference type="ChEBI" id="CHEBI:33019"/>
        <dbReference type="ChEBI" id="CHEBI:57926"/>
        <dbReference type="ChEBI" id="CHEBI:73682"/>
        <dbReference type="EC" id="2.7.7.87"/>
    </reaction>
</comment>
<dbReference type="PANTHER" id="PTHR17490:SF16">
    <property type="entry name" value="THREONYLCARBAMOYL-AMP SYNTHASE"/>
    <property type="match status" value="1"/>
</dbReference>
<feature type="binding site" evidence="14">
    <location>
        <position position="29"/>
    </location>
    <ligand>
        <name>L-threonine</name>
        <dbReference type="ChEBI" id="CHEBI:57926"/>
    </ligand>
</feature>
<comment type="caution">
    <text evidence="16">The sequence shown here is derived from an EMBL/GenBank/DDBJ whole genome shotgun (WGS) entry which is preliminary data.</text>
</comment>
<dbReference type="GO" id="GO:0005524">
    <property type="term" value="F:ATP binding"/>
    <property type="evidence" value="ECO:0007669"/>
    <property type="project" value="UniProtKB-UniRule"/>
</dbReference>
<feature type="binding site" evidence="14">
    <location>
        <position position="119"/>
    </location>
    <ligand>
        <name>L-threonine</name>
        <dbReference type="ChEBI" id="CHEBI:57926"/>
    </ligand>
</feature>
<dbReference type="NCBIfam" id="TIGR00057">
    <property type="entry name" value="L-threonylcarbamoyladenylate synthase"/>
    <property type="match status" value="1"/>
</dbReference>
<keyword evidence="6 13" id="KW-0808">Transferase</keyword>
<keyword evidence="9 13" id="KW-0547">Nucleotide-binding</keyword>
<evidence type="ECO:0000256" key="8">
    <source>
        <dbReference type="ARBA" id="ARBA00022695"/>
    </source>
</evidence>
<proteinExistence type="inferred from homology"/>
<comment type="subcellular location">
    <subcellularLocation>
        <location evidence="1 13">Cytoplasm</location>
    </subcellularLocation>
</comment>
<dbReference type="AlphaFoldDB" id="A0A9X3JET8"/>
<dbReference type="InterPro" id="IPR050156">
    <property type="entry name" value="TC-AMP_synthase_SUA5"/>
</dbReference>
<evidence type="ECO:0000313" key="17">
    <source>
        <dbReference type="Proteomes" id="UP001146670"/>
    </source>
</evidence>
<dbReference type="InterPro" id="IPR038385">
    <property type="entry name" value="Sua5/YwlC_C"/>
</dbReference>
<evidence type="ECO:0000256" key="3">
    <source>
        <dbReference type="ARBA" id="ARBA00012584"/>
    </source>
</evidence>
<feature type="binding site" evidence="14">
    <location>
        <position position="141"/>
    </location>
    <ligand>
        <name>ATP</name>
        <dbReference type="ChEBI" id="CHEBI:30616"/>
    </ligand>
</feature>
<dbReference type="PANTHER" id="PTHR17490">
    <property type="entry name" value="SUA5"/>
    <property type="match status" value="1"/>
</dbReference>
<evidence type="ECO:0000256" key="5">
    <source>
        <dbReference type="ARBA" id="ARBA00022490"/>
    </source>
</evidence>
<feature type="binding site" evidence="14">
    <location>
        <position position="236"/>
    </location>
    <ligand>
        <name>ATP</name>
        <dbReference type="ChEBI" id="CHEBI:30616"/>
    </ligand>
</feature>
<dbReference type="Pfam" id="PF01300">
    <property type="entry name" value="Sua5_yciO_yrdC"/>
    <property type="match status" value="1"/>
</dbReference>
<dbReference type="Gene3D" id="3.40.50.11030">
    <property type="entry name" value="Threonylcarbamoyl-AMP synthase, C-terminal domain"/>
    <property type="match status" value="1"/>
</dbReference>
<evidence type="ECO:0000256" key="4">
    <source>
        <dbReference type="ARBA" id="ARBA00015492"/>
    </source>
</evidence>
<feature type="binding site" evidence="14">
    <location>
        <position position="149"/>
    </location>
    <ligand>
        <name>ATP</name>
        <dbReference type="ChEBI" id="CHEBI:30616"/>
    </ligand>
</feature>
<dbReference type="GO" id="GO:0005737">
    <property type="term" value="C:cytoplasm"/>
    <property type="evidence" value="ECO:0007669"/>
    <property type="project" value="UniProtKB-SubCell"/>
</dbReference>
<feature type="domain" description="YrdC-like" evidence="15">
    <location>
        <begin position="7"/>
        <end position="198"/>
    </location>
</feature>
<feature type="binding site" evidence="14">
    <location>
        <position position="52"/>
    </location>
    <ligand>
        <name>ATP</name>
        <dbReference type="ChEBI" id="CHEBI:30616"/>
    </ligand>
</feature>
<evidence type="ECO:0000259" key="15">
    <source>
        <dbReference type="PROSITE" id="PS51163"/>
    </source>
</evidence>
<evidence type="ECO:0000256" key="10">
    <source>
        <dbReference type="ARBA" id="ARBA00022840"/>
    </source>
</evidence>
<reference evidence="16" key="1">
    <citation type="submission" date="2022-12" db="EMBL/GenBank/DDBJ databases">
        <title>Description and comparative metabolic analysis of Aerococcus sp. nov., isolated from the feces of a pig.</title>
        <authorList>
            <person name="Chang Y.-H."/>
        </authorList>
    </citation>
    <scope>NUCLEOTIDE SEQUENCE</scope>
    <source>
        <strain evidence="16">YH-aer222</strain>
    </source>
</reference>
<sequence>MTELFTAETIDQAADRLQNGELIAFPTETVFGLGAVAENEAAVAKVFQVKGRPSDNPLIVHIGQAEDIFNYAIPNEESEALIKKLSNAFWPGPLTMVIPITEGTFPKNVTGGLNSVGIRFPDNEDTQALIRAVGKPLVGPSANLSGKPSPTTVDHVFHDFSGKIAGILASQPSRIGVESTVLDVTNPNQVQILRPGYITEEMLKAAIPDLSVSTVSLTDLESADRPKSPGMKYRHYSPRQEVIAVAPNQLTDYVLTHKEHKQLGVMAPKNYLQAMGSGIASYEIEDSVEDAMHNLYAGLRYFDDQEAIDEIVVIIYPDIEGNKAYRNRLTKAASQVIE</sequence>
<dbReference type="GO" id="GO:0061710">
    <property type="term" value="F:L-threonylcarbamoyladenylate synthase"/>
    <property type="evidence" value="ECO:0007669"/>
    <property type="project" value="UniProtKB-EC"/>
</dbReference>
<dbReference type="EMBL" id="JAPRFR010000001">
    <property type="protein sequence ID" value="MCZ0725261.1"/>
    <property type="molecule type" value="Genomic_DNA"/>
</dbReference>
<evidence type="ECO:0000256" key="7">
    <source>
        <dbReference type="ARBA" id="ARBA00022694"/>
    </source>
</evidence>
<keyword evidence="7 13" id="KW-0819">tRNA processing</keyword>
<feature type="binding site" evidence="14">
    <location>
        <position position="194"/>
    </location>
    <ligand>
        <name>ATP</name>
        <dbReference type="ChEBI" id="CHEBI:30616"/>
    </ligand>
</feature>
<dbReference type="Pfam" id="PF03481">
    <property type="entry name" value="Sua5_C"/>
    <property type="match status" value="1"/>
</dbReference>
<feature type="binding site" evidence="14">
    <location>
        <position position="56"/>
    </location>
    <ligand>
        <name>ATP</name>
        <dbReference type="ChEBI" id="CHEBI:30616"/>
    </ligand>
</feature>
<evidence type="ECO:0000256" key="12">
    <source>
        <dbReference type="ARBA" id="ARBA00048366"/>
    </source>
</evidence>
<evidence type="ECO:0000256" key="6">
    <source>
        <dbReference type="ARBA" id="ARBA00022679"/>
    </source>
</evidence>
<evidence type="ECO:0000256" key="13">
    <source>
        <dbReference type="PIRNR" id="PIRNR004930"/>
    </source>
</evidence>
<evidence type="ECO:0000256" key="9">
    <source>
        <dbReference type="ARBA" id="ARBA00022741"/>
    </source>
</evidence>
<evidence type="ECO:0000256" key="1">
    <source>
        <dbReference type="ARBA" id="ARBA00004496"/>
    </source>
</evidence>
<keyword evidence="8 13" id="KW-0548">Nucleotidyltransferase</keyword>
<organism evidence="16 17">
    <name type="scientific">Aerococcus kribbianus</name>
    <dbReference type="NCBI Taxonomy" id="2999064"/>
    <lineage>
        <taxon>Bacteria</taxon>
        <taxon>Bacillati</taxon>
        <taxon>Bacillota</taxon>
        <taxon>Bacilli</taxon>
        <taxon>Lactobacillales</taxon>
        <taxon>Aerococcaceae</taxon>
        <taxon>Aerococcus</taxon>
    </lineage>
</organism>
<dbReference type="InterPro" id="IPR005145">
    <property type="entry name" value="Sua5_C"/>
</dbReference>
<dbReference type="PROSITE" id="PS51163">
    <property type="entry name" value="YRDC"/>
    <property type="match status" value="1"/>
</dbReference>
<dbReference type="EC" id="2.7.7.87" evidence="3 13"/>
<dbReference type="GO" id="GO:0003725">
    <property type="term" value="F:double-stranded RNA binding"/>
    <property type="evidence" value="ECO:0007669"/>
    <property type="project" value="UniProtKB-UniRule"/>
</dbReference>
<dbReference type="SUPFAM" id="SSF55821">
    <property type="entry name" value="YrdC/RibB"/>
    <property type="match status" value="1"/>
</dbReference>
<keyword evidence="17" id="KW-1185">Reference proteome</keyword>
<dbReference type="FunFam" id="3.90.870.10:FF:000009">
    <property type="entry name" value="Threonylcarbamoyl-AMP synthase, putative"/>
    <property type="match status" value="1"/>
</dbReference>
<dbReference type="InterPro" id="IPR006070">
    <property type="entry name" value="Sua5-like_dom"/>
</dbReference>
<dbReference type="PIRSF" id="PIRSF004930">
    <property type="entry name" value="Tln_factor_SUA5"/>
    <property type="match status" value="1"/>
</dbReference>
<dbReference type="GO" id="GO:0008033">
    <property type="term" value="P:tRNA processing"/>
    <property type="evidence" value="ECO:0007669"/>
    <property type="project" value="UniProtKB-KW"/>
</dbReference>
<keyword evidence="5 13" id="KW-0963">Cytoplasm</keyword>
<gene>
    <name evidence="16" type="ORF">OW157_01605</name>
</gene>
<comment type="function">
    <text evidence="13">Required for the formation of a threonylcarbamoyl group on adenosine at position 37 (t(6)A37) in tRNAs that read codons beginning with adenine.</text>
</comment>
<dbReference type="GO" id="GO:0000049">
    <property type="term" value="F:tRNA binding"/>
    <property type="evidence" value="ECO:0007669"/>
    <property type="project" value="TreeGrafter"/>
</dbReference>
<evidence type="ECO:0000256" key="11">
    <source>
        <dbReference type="ARBA" id="ARBA00029774"/>
    </source>
</evidence>
<protein>
    <recommendedName>
        <fullName evidence="4 13">Threonylcarbamoyl-AMP synthase</fullName>
        <shortName evidence="13">TC-AMP synthase</shortName>
        <ecNumber evidence="3 13">2.7.7.87</ecNumber>
    </recommendedName>
    <alternativeName>
        <fullName evidence="11 13">L-threonylcarbamoyladenylate synthase</fullName>
    </alternativeName>
</protein>
<dbReference type="Proteomes" id="UP001146670">
    <property type="component" value="Unassembled WGS sequence"/>
</dbReference>
<feature type="binding site" evidence="14">
    <location>
        <position position="179"/>
    </location>
    <ligand>
        <name>L-threonine</name>
        <dbReference type="ChEBI" id="CHEBI:57926"/>
    </ligand>
</feature>
<dbReference type="GO" id="GO:0006450">
    <property type="term" value="P:regulation of translational fidelity"/>
    <property type="evidence" value="ECO:0007669"/>
    <property type="project" value="TreeGrafter"/>
</dbReference>
<dbReference type="Gene3D" id="3.90.870.10">
    <property type="entry name" value="DHBP synthase"/>
    <property type="match status" value="1"/>
</dbReference>
<dbReference type="InterPro" id="IPR010923">
    <property type="entry name" value="T(6)A37_SUA5"/>
</dbReference>
<evidence type="ECO:0000256" key="14">
    <source>
        <dbReference type="PIRSR" id="PIRSR004930-1"/>
    </source>
</evidence>
<comment type="similarity">
    <text evidence="2 13">Belongs to the SUA5 family.</text>
</comment>
<evidence type="ECO:0000313" key="16">
    <source>
        <dbReference type="EMBL" id="MCZ0725261.1"/>
    </source>
</evidence>
<accession>A0A9X3JET8</accession>
<feature type="binding site" evidence="14">
    <location>
        <position position="61"/>
    </location>
    <ligand>
        <name>L-threonine</name>
        <dbReference type="ChEBI" id="CHEBI:57926"/>
    </ligand>
</feature>
<keyword evidence="10 13" id="KW-0067">ATP-binding</keyword>
<dbReference type="InterPro" id="IPR017945">
    <property type="entry name" value="DHBP_synth_RibB-like_a/b_dom"/>
</dbReference>
<dbReference type="RefSeq" id="WP_268751585.1">
    <property type="nucleotide sequence ID" value="NZ_JAPRFQ010000001.1"/>
</dbReference>
<evidence type="ECO:0000256" key="2">
    <source>
        <dbReference type="ARBA" id="ARBA00007663"/>
    </source>
</evidence>
<name>A0A9X3JET8_9LACT</name>